<accession>A0A7D9H8D1</accession>
<comment type="similarity">
    <text evidence="2">Belongs to the G-protein coupled receptor Fz/Smo family.</text>
</comment>
<keyword evidence="6" id="KW-1015">Disulfide bond</keyword>
<dbReference type="PANTHER" id="PTHR45902:SF1">
    <property type="entry name" value="LATROPHILIN RECEPTOR-LIKE PROTEIN A"/>
    <property type="match status" value="1"/>
</dbReference>
<dbReference type="InterPro" id="IPR000832">
    <property type="entry name" value="GPCR_2_secretin-like"/>
</dbReference>
<dbReference type="InterPro" id="IPR001212">
    <property type="entry name" value="Somatomedin_B_dom"/>
</dbReference>
<evidence type="ECO:0000256" key="8">
    <source>
        <dbReference type="SAM" id="MobiDB-lite"/>
    </source>
</evidence>
<dbReference type="Gene3D" id="1.20.1070.10">
    <property type="entry name" value="Rhodopsin 7-helix transmembrane proteins"/>
    <property type="match status" value="1"/>
</dbReference>
<feature type="transmembrane region" description="Helical" evidence="9">
    <location>
        <begin position="495"/>
        <end position="517"/>
    </location>
</feature>
<dbReference type="PROSITE" id="PS00524">
    <property type="entry name" value="SMB_1"/>
    <property type="match status" value="1"/>
</dbReference>
<dbReference type="SMART" id="SM01330">
    <property type="entry name" value="Frizzled"/>
    <property type="match status" value="1"/>
</dbReference>
<proteinExistence type="inferred from homology"/>
<keyword evidence="10" id="KW-0732">Signal</keyword>
<evidence type="ECO:0000256" key="9">
    <source>
        <dbReference type="SAM" id="Phobius"/>
    </source>
</evidence>
<dbReference type="CDD" id="cd15039">
    <property type="entry name" value="7tmB3_Methuselah-like"/>
    <property type="match status" value="1"/>
</dbReference>
<feature type="compositionally biased region" description="Basic and acidic residues" evidence="8">
    <location>
        <begin position="722"/>
        <end position="734"/>
    </location>
</feature>
<feature type="transmembrane region" description="Helical" evidence="9">
    <location>
        <begin position="466"/>
        <end position="483"/>
    </location>
</feature>
<protein>
    <submittedName>
        <fullName evidence="11">G- coupled receptor Mth2-like</fullName>
    </submittedName>
</protein>
<feature type="transmembrane region" description="Helical" evidence="9">
    <location>
        <begin position="632"/>
        <end position="652"/>
    </location>
</feature>
<dbReference type="GO" id="GO:0016020">
    <property type="term" value="C:membrane"/>
    <property type="evidence" value="ECO:0007669"/>
    <property type="project" value="UniProtKB-SubCell"/>
</dbReference>
<sequence length="762" mass="86714">MSFTFVWCLTAILATPVLAVGENRSQSDGLYSTIQQEKQSMMMWVHGVVAEQKSCGNLCGESLYKRDIAECHCDEQCVEFGDCCLDYWERCNASFTKTYKQERIFECVRRKLRLSTNWTGQAENRRDLGYENVIKCPETFQNLRLKNACETPEQDNENVLPFVQGRDGRTYRNQFCAECNGVSEFERWNTTLSCSSNETTMFIKRRVMSNNYKFTNEERQLIRETCEIELAPPFGATGTLCRMVTECENNKSTDYWPCKLYKQQLYSVMHPFEVYKNPHCARCSGAHLFLLQDVDVFSTPGQEGKSSLGILFDFTKSSQIYGLKEVTTQHTCKPGELYDYQLKACRQRRILKNPVSHNWTCAYSNETFANSSEHIIIHNNQSIYVAAHQKMYKPGEYLWHLGNITVCGNLTVSYFKSTMEKLRNLYTKAEFYITVIGLSLSILALLAVIFTYFLFSELRSKLPGKIVINLAIALMLAQLVFLFDMFEDVEGEGCVAIAVLLQFLYLAAFCWMNVMAFDVSRTFAGKSHRSPSGSRNKVFILCLFYAWGLPLVITGLTLIVNHTGAMNVAYGNNYYCWITNPVALVIFFVVPVVVMLLFNIIALVRVLVAVRGVRKVTKKVRDKSTAGQDARMCWKLTAVFGLTWILCVAAEHHIALRIIFIIFNSLQGVFIMIGFIMTKRVLNMYLKKAGRKPLSTTATGSTQKSTLSRSEVTRKTSSAPLVDRKPLEKRRDSPEQAVKVVNDEDSPEAELISSMEGPETKL</sequence>
<keyword evidence="5 9" id="KW-0472">Membrane</keyword>
<dbReference type="Pfam" id="PF00002">
    <property type="entry name" value="7tm_2"/>
    <property type="match status" value="1"/>
</dbReference>
<dbReference type="AlphaFoldDB" id="A0A7D9H8D1"/>
<evidence type="ECO:0000256" key="4">
    <source>
        <dbReference type="ARBA" id="ARBA00022989"/>
    </source>
</evidence>
<comment type="caution">
    <text evidence="11">The sequence shown here is derived from an EMBL/GenBank/DDBJ whole genome shotgun (WGS) entry which is preliminary data.</text>
</comment>
<evidence type="ECO:0000256" key="6">
    <source>
        <dbReference type="ARBA" id="ARBA00023157"/>
    </source>
</evidence>
<keyword evidence="3 9" id="KW-0812">Transmembrane</keyword>
<evidence type="ECO:0000313" key="11">
    <source>
        <dbReference type="EMBL" id="CAB3977377.1"/>
    </source>
</evidence>
<keyword evidence="4 9" id="KW-1133">Transmembrane helix</keyword>
<dbReference type="SUPFAM" id="SSF90188">
    <property type="entry name" value="Somatomedin B domain"/>
    <property type="match status" value="1"/>
</dbReference>
<organism evidence="11 12">
    <name type="scientific">Paramuricea clavata</name>
    <name type="common">Red gorgonian</name>
    <name type="synonym">Violescent sea-whip</name>
    <dbReference type="NCBI Taxonomy" id="317549"/>
    <lineage>
        <taxon>Eukaryota</taxon>
        <taxon>Metazoa</taxon>
        <taxon>Cnidaria</taxon>
        <taxon>Anthozoa</taxon>
        <taxon>Octocorallia</taxon>
        <taxon>Malacalcyonacea</taxon>
        <taxon>Plexauridae</taxon>
        <taxon>Paramuricea</taxon>
    </lineage>
</organism>
<dbReference type="PROSITE" id="PS50958">
    <property type="entry name" value="SMB_2"/>
    <property type="match status" value="1"/>
</dbReference>
<reference evidence="11" key="1">
    <citation type="submission" date="2020-04" db="EMBL/GenBank/DDBJ databases">
        <authorList>
            <person name="Alioto T."/>
            <person name="Alioto T."/>
            <person name="Gomez Garrido J."/>
        </authorList>
    </citation>
    <scope>NUCLEOTIDE SEQUENCE</scope>
    <source>
        <strain evidence="11">A484AB</strain>
    </source>
</reference>
<gene>
    <name evidence="11" type="ORF">PACLA_8A054318</name>
</gene>
<dbReference type="GO" id="GO:0007166">
    <property type="term" value="P:cell surface receptor signaling pathway"/>
    <property type="evidence" value="ECO:0007669"/>
    <property type="project" value="InterPro"/>
</dbReference>
<feature type="chain" id="PRO_5043534592" evidence="10">
    <location>
        <begin position="20"/>
        <end position="762"/>
    </location>
</feature>
<dbReference type="EMBL" id="CACRXK020000044">
    <property type="protein sequence ID" value="CAB3977377.1"/>
    <property type="molecule type" value="Genomic_DNA"/>
</dbReference>
<feature type="transmembrane region" description="Helical" evidence="9">
    <location>
        <begin position="582"/>
        <end position="611"/>
    </location>
</feature>
<evidence type="ECO:0000256" key="2">
    <source>
        <dbReference type="ARBA" id="ARBA00008077"/>
    </source>
</evidence>
<evidence type="ECO:0000256" key="3">
    <source>
        <dbReference type="ARBA" id="ARBA00022692"/>
    </source>
</evidence>
<dbReference type="InterPro" id="IPR017452">
    <property type="entry name" value="GPCR_Rhodpsn_7TM"/>
</dbReference>
<dbReference type="InterPro" id="IPR000539">
    <property type="entry name" value="Frizzled/Smoothened_7TM"/>
</dbReference>
<dbReference type="Proteomes" id="UP001152795">
    <property type="component" value="Unassembled WGS sequence"/>
</dbReference>
<dbReference type="SMART" id="SM00201">
    <property type="entry name" value="SO"/>
    <property type="match status" value="1"/>
</dbReference>
<dbReference type="Pfam" id="PF01033">
    <property type="entry name" value="Somatomedin_B"/>
    <property type="match status" value="1"/>
</dbReference>
<name>A0A7D9H8D1_PARCT</name>
<keyword evidence="7 11" id="KW-0675">Receptor</keyword>
<feature type="transmembrane region" description="Helical" evidence="9">
    <location>
        <begin position="431"/>
        <end position="454"/>
    </location>
</feature>
<evidence type="ECO:0000313" key="12">
    <source>
        <dbReference type="Proteomes" id="UP001152795"/>
    </source>
</evidence>
<dbReference type="InterPro" id="IPR022343">
    <property type="entry name" value="GCR1-cAMP_receptor"/>
</dbReference>
<feature type="compositionally biased region" description="Polar residues" evidence="8">
    <location>
        <begin position="694"/>
        <end position="719"/>
    </location>
</feature>
<evidence type="ECO:0000256" key="5">
    <source>
        <dbReference type="ARBA" id="ARBA00023136"/>
    </source>
</evidence>
<feature type="signal peptide" evidence="10">
    <location>
        <begin position="1"/>
        <end position="19"/>
    </location>
</feature>
<dbReference type="OrthoDB" id="5966762at2759"/>
<keyword evidence="12" id="KW-1185">Reference proteome</keyword>
<dbReference type="PANTHER" id="PTHR45902">
    <property type="entry name" value="LATROPHILIN RECEPTOR-LIKE PROTEIN A"/>
    <property type="match status" value="1"/>
</dbReference>
<evidence type="ECO:0000256" key="1">
    <source>
        <dbReference type="ARBA" id="ARBA00004141"/>
    </source>
</evidence>
<dbReference type="PROSITE" id="PS50261">
    <property type="entry name" value="G_PROTEIN_RECEP_F2_4"/>
    <property type="match status" value="1"/>
</dbReference>
<dbReference type="Gene3D" id="4.10.410.20">
    <property type="match status" value="1"/>
</dbReference>
<evidence type="ECO:0000256" key="7">
    <source>
        <dbReference type="ARBA" id="ARBA00023170"/>
    </source>
</evidence>
<feature type="region of interest" description="Disordered" evidence="8">
    <location>
        <begin position="694"/>
        <end position="762"/>
    </location>
</feature>
<feature type="transmembrane region" description="Helical" evidence="9">
    <location>
        <begin position="658"/>
        <end position="678"/>
    </location>
</feature>
<dbReference type="PROSITE" id="PS50262">
    <property type="entry name" value="G_PROTEIN_RECEP_F1_2"/>
    <property type="match status" value="1"/>
</dbReference>
<feature type="transmembrane region" description="Helical" evidence="9">
    <location>
        <begin position="538"/>
        <end position="562"/>
    </location>
</feature>
<dbReference type="PRINTS" id="PR02001">
    <property type="entry name" value="GCR1CAMPR"/>
</dbReference>
<dbReference type="GO" id="GO:0004930">
    <property type="term" value="F:G protein-coupled receptor activity"/>
    <property type="evidence" value="ECO:0007669"/>
    <property type="project" value="InterPro"/>
</dbReference>
<dbReference type="InterPro" id="IPR036024">
    <property type="entry name" value="Somatomedin_B-like_dom_sf"/>
</dbReference>
<dbReference type="SUPFAM" id="SSF81321">
    <property type="entry name" value="Family A G protein-coupled receptor-like"/>
    <property type="match status" value="1"/>
</dbReference>
<dbReference type="InterPro" id="IPR053231">
    <property type="entry name" value="GPCR_LN-TM7"/>
</dbReference>
<evidence type="ECO:0000256" key="10">
    <source>
        <dbReference type="SAM" id="SignalP"/>
    </source>
</evidence>
<comment type="subcellular location">
    <subcellularLocation>
        <location evidence="1">Membrane</location>
        <topology evidence="1">Multi-pass membrane protein</topology>
    </subcellularLocation>
</comment>
<dbReference type="InterPro" id="IPR017981">
    <property type="entry name" value="GPCR_2-like_7TM"/>
</dbReference>